<name>A0A1D9G1X5_MOOP1</name>
<dbReference type="Pfam" id="PF00672">
    <property type="entry name" value="HAMP"/>
    <property type="match status" value="1"/>
</dbReference>
<evidence type="ECO:0000256" key="1">
    <source>
        <dbReference type="SAM" id="Phobius"/>
    </source>
</evidence>
<evidence type="ECO:0000313" key="4">
    <source>
        <dbReference type="Proteomes" id="UP000176944"/>
    </source>
</evidence>
<dbReference type="PROSITE" id="PS50885">
    <property type="entry name" value="HAMP"/>
    <property type="match status" value="1"/>
</dbReference>
<dbReference type="GO" id="GO:0016020">
    <property type="term" value="C:membrane"/>
    <property type="evidence" value="ECO:0007669"/>
    <property type="project" value="InterPro"/>
</dbReference>
<dbReference type="Proteomes" id="UP000176944">
    <property type="component" value="Chromosome"/>
</dbReference>
<dbReference type="Gene3D" id="6.10.340.10">
    <property type="match status" value="1"/>
</dbReference>
<organism evidence="3 4">
    <name type="scientific">Moorena producens (strain JHB)</name>
    <dbReference type="NCBI Taxonomy" id="1454205"/>
    <lineage>
        <taxon>Bacteria</taxon>
        <taxon>Bacillati</taxon>
        <taxon>Cyanobacteriota</taxon>
        <taxon>Cyanophyceae</taxon>
        <taxon>Coleofasciculales</taxon>
        <taxon>Coleofasciculaceae</taxon>
        <taxon>Moorena</taxon>
    </lineage>
</organism>
<accession>A0A1D9G1X5</accession>
<dbReference type="Pfam" id="PF11845">
    <property type="entry name" value="Tll0287-like"/>
    <property type="match status" value="1"/>
</dbReference>
<dbReference type="EMBL" id="CP017708">
    <property type="protein sequence ID" value="AOY81420.1"/>
    <property type="molecule type" value="Genomic_DNA"/>
</dbReference>
<dbReference type="SMART" id="SM00304">
    <property type="entry name" value="HAMP"/>
    <property type="match status" value="1"/>
</dbReference>
<dbReference type="InterPro" id="IPR003660">
    <property type="entry name" value="HAMP_dom"/>
</dbReference>
<keyword evidence="1" id="KW-0812">Transmembrane</keyword>
<gene>
    <name evidence="3" type="ORF">BJP36_17395</name>
</gene>
<sequence>MLKKLNLGIKLNLLLLSIFIGLVLTGGLVLSQLLEGYAEKVVTDQALILIETMGSVREYTNNQVNPELADRLENEDKFLPQTVPAYSAREVFENLRKRDKYRDFFYKEATLNPTNLRDKADSFETKIVESFREQPELTEKTGFRSLPSGKIFYVARPLAVSEKSCLRCHSNPEAAPASQIATYGDEHGFGWKLDEIVGAKIVSVPGFKIFNAAKQLQVLVIGIITGFFLVAILLINRFLKVSVTKPLKQMAQLAKEVSTGNMAGEFDHDSDDEIGILAKSLNRMKVSLEMAMNMLNSETN</sequence>
<dbReference type="GO" id="GO:0007165">
    <property type="term" value="P:signal transduction"/>
    <property type="evidence" value="ECO:0007669"/>
    <property type="project" value="InterPro"/>
</dbReference>
<dbReference type="CDD" id="cd06225">
    <property type="entry name" value="HAMP"/>
    <property type="match status" value="1"/>
</dbReference>
<keyword evidence="1" id="KW-1133">Transmembrane helix</keyword>
<dbReference type="AlphaFoldDB" id="A0A1D9G1X5"/>
<proteinExistence type="predicted"/>
<dbReference type="SUPFAM" id="SSF158472">
    <property type="entry name" value="HAMP domain-like"/>
    <property type="match status" value="1"/>
</dbReference>
<protein>
    <submittedName>
        <fullName evidence="3">DUF3365 domain-containing protein</fullName>
    </submittedName>
</protein>
<keyword evidence="1" id="KW-0472">Membrane</keyword>
<feature type="domain" description="HAMP" evidence="2">
    <location>
        <begin position="241"/>
        <end position="293"/>
    </location>
</feature>
<evidence type="ECO:0000313" key="3">
    <source>
        <dbReference type="EMBL" id="AOY81420.1"/>
    </source>
</evidence>
<evidence type="ECO:0000259" key="2">
    <source>
        <dbReference type="PROSITE" id="PS50885"/>
    </source>
</evidence>
<dbReference type="InterPro" id="IPR021796">
    <property type="entry name" value="Tll0287-like_dom"/>
</dbReference>
<reference evidence="4" key="1">
    <citation type="submission" date="2016-10" db="EMBL/GenBank/DDBJ databases">
        <title>Comparative genomics uncovers the prolific and rare metabolic potential of the cyanobacterial genus Moorea.</title>
        <authorList>
            <person name="Leao T."/>
            <person name="Castelao G."/>
            <person name="Korobeynikov A."/>
            <person name="Monroe E.A."/>
            <person name="Podell S."/>
            <person name="Glukhov E."/>
            <person name="Allen E."/>
            <person name="Gerwick W.H."/>
            <person name="Gerwick L."/>
        </authorList>
    </citation>
    <scope>NUCLEOTIDE SEQUENCE [LARGE SCALE GENOMIC DNA]</scope>
    <source>
        <strain evidence="4">JHB</strain>
    </source>
</reference>
<feature type="transmembrane region" description="Helical" evidence="1">
    <location>
        <begin position="218"/>
        <end position="239"/>
    </location>
</feature>